<dbReference type="RefSeq" id="WP_163286828.1">
    <property type="nucleotide sequence ID" value="NZ_JAAGVY010000050.1"/>
</dbReference>
<protein>
    <submittedName>
        <fullName evidence="2">Uncharacterized protein</fullName>
    </submittedName>
</protein>
<comment type="caution">
    <text evidence="2">The sequence shown here is derived from an EMBL/GenBank/DDBJ whole genome shotgun (WGS) entry which is preliminary data.</text>
</comment>
<evidence type="ECO:0000313" key="3">
    <source>
        <dbReference type="Proteomes" id="UP000486602"/>
    </source>
</evidence>
<dbReference type="Proteomes" id="UP000486602">
    <property type="component" value="Unassembled WGS sequence"/>
</dbReference>
<gene>
    <name evidence="2" type="ORF">G3O08_17890</name>
</gene>
<reference evidence="2 3" key="1">
    <citation type="submission" date="2020-02" db="EMBL/GenBank/DDBJ databases">
        <title>Out from the shadows clarifying the taxonomy of the family Cryomorphaceae and related taxa by utilizing the GTDB taxonomic framework.</title>
        <authorList>
            <person name="Bowman J.P."/>
        </authorList>
    </citation>
    <scope>NUCLEOTIDE SEQUENCE [LARGE SCALE GENOMIC DNA]</scope>
    <source>
        <strain evidence="2 3">QSSC 1-22</strain>
    </source>
</reference>
<feature type="region of interest" description="Disordered" evidence="1">
    <location>
        <begin position="1"/>
        <end position="21"/>
    </location>
</feature>
<feature type="compositionally biased region" description="Basic and acidic residues" evidence="1">
    <location>
        <begin position="7"/>
        <end position="21"/>
    </location>
</feature>
<dbReference type="EMBL" id="JAAGVY010000050">
    <property type="protein sequence ID" value="NEN25371.1"/>
    <property type="molecule type" value="Genomic_DNA"/>
</dbReference>
<proteinExistence type="predicted"/>
<accession>A0A7K3WWE7</accession>
<sequence>MGTTNKKPSESSEKSSIEEKVEVADINERPRICCIDVDQKVVEQLKHLKFNVFSGTLGSKVKVPNSSRGVNHHLLLNFNFPKNLHEYDIIILDLANFETVDYNAEMHIRNDHTGRSALSLLSRYPETIFDPRPLGSSILGKKLKEIGSRGHIIIAFTSVSYDLEYESVKTSDGYPESQGLMKKNIYDFLGNVPLSLSKYGKEMTPYDIREDLKNLLNSYLLNSTYNQTFNHPTKWQNDKQIPDPNFFPLIKNSSGDIVSISEFRGNSYIFYFPQISQKEKFIESFLTKIAPDIMPDIFPDSTTFSWKSKEEYWLPHYKKLLREKRHIEKEYEKNIKLKDAEISKNAKEYSFLHEIITETGDILVKALIKYFKWLGFKKVTNVDERNPNSSVLEEDIQVELNDGILIIECKGIGGTSTDSDCSQIAKIKHRRCKERNRFDVYALYIVNHQRYLPPTSRQNPPFSENQKQDAINDERGLISTWQLFNLYFEIESGILAKEDVRNNLTRFGYLEFRPSNLVFIDEPKEHLKNGKVCIINISDVELKIAEEILVEKNGKFTKTTIQGIQINDKPISSTKTGEFGLQLSNPIKQKSILWKKAIS</sequence>
<dbReference type="AlphaFoldDB" id="A0A7K3WWE7"/>
<evidence type="ECO:0000313" key="2">
    <source>
        <dbReference type="EMBL" id="NEN25371.1"/>
    </source>
</evidence>
<name>A0A7K3WWE7_9FLAO</name>
<keyword evidence="3" id="KW-1185">Reference proteome</keyword>
<organism evidence="2 3">
    <name type="scientific">Cryomorpha ignava</name>
    <dbReference type="NCBI Taxonomy" id="101383"/>
    <lineage>
        <taxon>Bacteria</taxon>
        <taxon>Pseudomonadati</taxon>
        <taxon>Bacteroidota</taxon>
        <taxon>Flavobacteriia</taxon>
        <taxon>Flavobacteriales</taxon>
        <taxon>Cryomorphaceae</taxon>
        <taxon>Cryomorpha</taxon>
    </lineage>
</organism>
<evidence type="ECO:0000256" key="1">
    <source>
        <dbReference type="SAM" id="MobiDB-lite"/>
    </source>
</evidence>